<feature type="domain" description="Beta-lactamase-related" evidence="1">
    <location>
        <begin position="38"/>
        <end position="266"/>
    </location>
</feature>
<accession>A0A0N4VVZ7</accession>
<dbReference type="Gene3D" id="3.40.710.10">
    <property type="entry name" value="DD-peptidase/beta-lactamase superfamily"/>
    <property type="match status" value="1"/>
</dbReference>
<dbReference type="WBParaSite" id="HPLM_0000146701-mRNA-1">
    <property type="protein sequence ID" value="HPLM_0000146701-mRNA-1"/>
    <property type="gene ID" value="HPLM_0000146701"/>
</dbReference>
<dbReference type="InterPro" id="IPR012338">
    <property type="entry name" value="Beta-lactam/transpept-like"/>
</dbReference>
<dbReference type="InterPro" id="IPR052907">
    <property type="entry name" value="Beta-lactamase/esterase"/>
</dbReference>
<dbReference type="AlphaFoldDB" id="A0A0N4VVZ7"/>
<reference evidence="2" key="1">
    <citation type="submission" date="2017-02" db="UniProtKB">
        <authorList>
            <consortium name="WormBaseParasite"/>
        </authorList>
    </citation>
    <scope>IDENTIFICATION</scope>
</reference>
<dbReference type="Pfam" id="PF00144">
    <property type="entry name" value="Beta-lactamase"/>
    <property type="match status" value="1"/>
</dbReference>
<dbReference type="OMA" id="DICTIKH"/>
<dbReference type="InterPro" id="IPR001466">
    <property type="entry name" value="Beta-lactam-related"/>
</dbReference>
<name>A0A0N4VVZ7_HAEPC</name>
<evidence type="ECO:0000313" key="2">
    <source>
        <dbReference type="WBParaSite" id="HPLM_0000146701-mRNA-1"/>
    </source>
</evidence>
<dbReference type="PANTHER" id="PTHR43319">
    <property type="entry name" value="BETA-LACTAMASE-RELATED"/>
    <property type="match status" value="1"/>
</dbReference>
<organism evidence="2">
    <name type="scientific">Haemonchus placei</name>
    <name type="common">Barber's pole worm</name>
    <dbReference type="NCBI Taxonomy" id="6290"/>
    <lineage>
        <taxon>Eukaryota</taxon>
        <taxon>Metazoa</taxon>
        <taxon>Ecdysozoa</taxon>
        <taxon>Nematoda</taxon>
        <taxon>Chromadorea</taxon>
        <taxon>Rhabditida</taxon>
        <taxon>Rhabditina</taxon>
        <taxon>Rhabditomorpha</taxon>
        <taxon>Strongyloidea</taxon>
        <taxon>Trichostrongylidae</taxon>
        <taxon>Haemonchus</taxon>
    </lineage>
</organism>
<dbReference type="PANTHER" id="PTHR43319:SF2">
    <property type="entry name" value="BETA-LACTAMASE-RELATED DOMAIN-CONTAINING PROTEIN"/>
    <property type="match status" value="1"/>
</dbReference>
<dbReference type="SUPFAM" id="SSF56601">
    <property type="entry name" value="beta-lactamase/transpeptidase-like"/>
    <property type="match status" value="1"/>
</dbReference>
<protein>
    <submittedName>
        <fullName evidence="2">Beta-lactamase domain-containing protein</fullName>
    </submittedName>
</protein>
<proteinExistence type="predicted"/>
<sequence length="269" mass="30045">LGGLALLAHFIADRLHSKLPLHFDGHVSKGYESVQKAFEQNFIDGWESEGASFAVYVKGQKVVDLWGGYADKQAARIWKENTISVAFSTTKAVAAVCIAMLADRGRLKYDDLVSKHWPGFAKNGKENITIEWVMSHMAGLPYFDTQITEEMARDHNLMRKVIENETPKRPAGKSSGYHLLTYGWLVDQIVRHTDEKHRGVGQFLREEITKPNGSVKIPFQNSAVRKAMDNPSWFDVAYKCTVNNPEQHALEQAAATGIGNARSLAAIFN</sequence>
<evidence type="ECO:0000259" key="1">
    <source>
        <dbReference type="Pfam" id="PF00144"/>
    </source>
</evidence>